<organism evidence="1 2">
    <name type="scientific">Roseovarius pacificus</name>
    <dbReference type="NCBI Taxonomy" id="337701"/>
    <lineage>
        <taxon>Bacteria</taxon>
        <taxon>Pseudomonadati</taxon>
        <taxon>Pseudomonadota</taxon>
        <taxon>Alphaproteobacteria</taxon>
        <taxon>Rhodobacterales</taxon>
        <taxon>Roseobacteraceae</taxon>
        <taxon>Roseovarius</taxon>
    </lineage>
</organism>
<dbReference type="OrthoDB" id="7744371at2"/>
<keyword evidence="2" id="KW-1185">Reference proteome</keyword>
<sequence>MARFFPAPVAVAHATPLSAADLADRYIAMGTMTAQIGGDTLDLVIPYDTEKERGSAGQKMIMGQFLTINVLGMAVDEDGEPDRPMLQVTLQKHMGDMRLLSAELFDDRGYDAPLAMGADGGTGELSEFTMEGDTGSGVVTGEVLRLTGYTSGPNVAEGAAPVPVRIEWRVDLPPLE</sequence>
<dbReference type="EMBL" id="FRBR01000001">
    <property type="protein sequence ID" value="SHL20758.1"/>
    <property type="molecule type" value="Genomic_DNA"/>
</dbReference>
<dbReference type="AlphaFoldDB" id="A0A1M6YR72"/>
<evidence type="ECO:0000313" key="2">
    <source>
        <dbReference type="Proteomes" id="UP000183974"/>
    </source>
</evidence>
<name>A0A1M6YR72_9RHOB</name>
<protein>
    <submittedName>
        <fullName evidence="1">Uncharacterized protein</fullName>
    </submittedName>
</protein>
<accession>A0A1M6YR72</accession>
<evidence type="ECO:0000313" key="1">
    <source>
        <dbReference type="EMBL" id="SHL20758.1"/>
    </source>
</evidence>
<dbReference type="RefSeq" id="WP_073033365.1">
    <property type="nucleotide sequence ID" value="NZ_BMLR01000001.1"/>
</dbReference>
<reference evidence="1 2" key="1">
    <citation type="submission" date="2016-11" db="EMBL/GenBank/DDBJ databases">
        <authorList>
            <person name="Jaros S."/>
            <person name="Januszkiewicz K."/>
            <person name="Wedrychowicz H."/>
        </authorList>
    </citation>
    <scope>NUCLEOTIDE SEQUENCE [LARGE SCALE GENOMIC DNA]</scope>
    <source>
        <strain evidence="1 2">DSM 29589</strain>
    </source>
</reference>
<dbReference type="STRING" id="337701.SAMN05444398_101995"/>
<gene>
    <name evidence="1" type="ORF">SAMN05444398_101995</name>
</gene>
<proteinExistence type="predicted"/>
<dbReference type="Proteomes" id="UP000183974">
    <property type="component" value="Unassembled WGS sequence"/>
</dbReference>